<gene>
    <name evidence="10" type="ORF">PPRIM_AZ9-3.1.T0230063</name>
</gene>
<evidence type="ECO:0000256" key="2">
    <source>
        <dbReference type="ARBA" id="ARBA00005887"/>
    </source>
</evidence>
<evidence type="ECO:0000256" key="5">
    <source>
        <dbReference type="ARBA" id="ARBA00022989"/>
    </source>
</evidence>
<feature type="transmembrane region" description="Helical" evidence="8">
    <location>
        <begin position="137"/>
        <end position="158"/>
    </location>
</feature>
<proteinExistence type="inferred from homology"/>
<evidence type="ECO:0000313" key="10">
    <source>
        <dbReference type="EMBL" id="CAD8055208.1"/>
    </source>
</evidence>
<dbReference type="PANTHER" id="PTHR11730:SF6">
    <property type="entry name" value="AMMONIUM TRANSPORTER"/>
    <property type="match status" value="1"/>
</dbReference>
<accession>A0A8S1KJC4</accession>
<sequence length="465" mass="51922">MNEQFNQAHYDIKQEIQHYEHDLDHFWTTLTGAIVLIMQLGFAFLEGGCVRYRNIQSIIIKVYANTAISIIMMWIVGYGLMMGKTNDTQFNGISGFAGFRFKDHPESYADFVFNSALAAAANSIVSGGAAERMSIPGYIALSALFSGFIYPICIHWAFRGWLYDMGYHDFAGSGAIHLTAGIGALVVTYMLRPRTNRFNPEFESQFKPSNTTFICLSCLTLYMAWMCFNSGSTLALSNGSVFTVGNSIANTMVGGASGGLFVFFYHYFTNRNTDNRFSLVMVCNGNLAGLVAVTGSNDEIEQWAAFVIGIIGGIIYILVAKILHKLHIDDPVDAIPIHAGCGLAGAMCPGWFDRRRGIYYEQGAYQWGVQVLGCVCFIAWSAAWHYAACKILEKLNLLRVHNTIELEGFDSTICGGHAFFYEPVREQDMKELYSFQRDVQQLDQAKLNEMEIDERNLSIMKQADK</sequence>
<feature type="transmembrane region" description="Helical" evidence="8">
    <location>
        <begin position="26"/>
        <end position="50"/>
    </location>
</feature>
<comment type="caution">
    <text evidence="10">The sequence shown here is derived from an EMBL/GenBank/DDBJ whole genome shotgun (WGS) entry which is preliminary data.</text>
</comment>
<dbReference type="AlphaFoldDB" id="A0A8S1KJC4"/>
<evidence type="ECO:0000256" key="7">
    <source>
        <dbReference type="ARBA" id="ARBA00023177"/>
    </source>
</evidence>
<dbReference type="PANTHER" id="PTHR11730">
    <property type="entry name" value="AMMONIUM TRANSPORTER"/>
    <property type="match status" value="1"/>
</dbReference>
<feature type="transmembrane region" description="Helical" evidence="8">
    <location>
        <begin position="170"/>
        <end position="191"/>
    </location>
</feature>
<keyword evidence="11" id="KW-1185">Reference proteome</keyword>
<dbReference type="Pfam" id="PF00909">
    <property type="entry name" value="Ammonium_transp"/>
    <property type="match status" value="1"/>
</dbReference>
<evidence type="ECO:0000256" key="8">
    <source>
        <dbReference type="SAM" id="Phobius"/>
    </source>
</evidence>
<comment type="similarity">
    <text evidence="2">Belongs to the ammonia transporter channel (TC 1.A.11.2) family.</text>
</comment>
<dbReference type="EMBL" id="CAJJDM010000021">
    <property type="protein sequence ID" value="CAD8055208.1"/>
    <property type="molecule type" value="Genomic_DNA"/>
</dbReference>
<feature type="transmembrane region" description="Helical" evidence="8">
    <location>
        <begin position="248"/>
        <end position="268"/>
    </location>
</feature>
<evidence type="ECO:0000259" key="9">
    <source>
        <dbReference type="Pfam" id="PF00909"/>
    </source>
</evidence>
<name>A0A8S1KJC4_PARPR</name>
<organism evidence="10 11">
    <name type="scientific">Paramecium primaurelia</name>
    <dbReference type="NCBI Taxonomy" id="5886"/>
    <lineage>
        <taxon>Eukaryota</taxon>
        <taxon>Sar</taxon>
        <taxon>Alveolata</taxon>
        <taxon>Ciliophora</taxon>
        <taxon>Intramacronucleata</taxon>
        <taxon>Oligohymenophorea</taxon>
        <taxon>Peniculida</taxon>
        <taxon>Parameciidae</taxon>
        <taxon>Paramecium</taxon>
    </lineage>
</organism>
<feature type="domain" description="Ammonium transporter AmtB-like" evidence="9">
    <location>
        <begin position="27"/>
        <end position="415"/>
    </location>
</feature>
<feature type="transmembrane region" description="Helical" evidence="8">
    <location>
        <begin position="111"/>
        <end position="130"/>
    </location>
</feature>
<feature type="transmembrane region" description="Helical" evidence="8">
    <location>
        <begin position="335"/>
        <end position="352"/>
    </location>
</feature>
<keyword evidence="3" id="KW-0813">Transport</keyword>
<feature type="transmembrane region" description="Helical" evidence="8">
    <location>
        <begin position="62"/>
        <end position="81"/>
    </location>
</feature>
<feature type="transmembrane region" description="Helical" evidence="8">
    <location>
        <begin position="364"/>
        <end position="387"/>
    </location>
</feature>
<evidence type="ECO:0000256" key="3">
    <source>
        <dbReference type="ARBA" id="ARBA00022448"/>
    </source>
</evidence>
<dbReference type="FunFam" id="1.10.3430.10:FF:000008">
    <property type="entry name" value="Ammonium transporter"/>
    <property type="match status" value="1"/>
</dbReference>
<dbReference type="InterPro" id="IPR024041">
    <property type="entry name" value="NH4_transpt_AmtB-like_dom"/>
</dbReference>
<keyword evidence="4 8" id="KW-0812">Transmembrane</keyword>
<reference evidence="10" key="1">
    <citation type="submission" date="2021-01" db="EMBL/GenBank/DDBJ databases">
        <authorList>
            <consortium name="Genoscope - CEA"/>
            <person name="William W."/>
        </authorList>
    </citation>
    <scope>NUCLEOTIDE SEQUENCE</scope>
</reference>
<keyword evidence="7" id="KW-0924">Ammonia transport</keyword>
<evidence type="ECO:0000313" key="11">
    <source>
        <dbReference type="Proteomes" id="UP000688137"/>
    </source>
</evidence>
<evidence type="ECO:0000256" key="1">
    <source>
        <dbReference type="ARBA" id="ARBA00004141"/>
    </source>
</evidence>
<feature type="transmembrane region" description="Helical" evidence="8">
    <location>
        <begin position="212"/>
        <end position="236"/>
    </location>
</feature>
<dbReference type="OMA" id="GHIATRY"/>
<comment type="subcellular location">
    <subcellularLocation>
        <location evidence="1">Membrane</location>
        <topology evidence="1">Multi-pass membrane protein</topology>
    </subcellularLocation>
</comment>
<evidence type="ECO:0000256" key="4">
    <source>
        <dbReference type="ARBA" id="ARBA00022692"/>
    </source>
</evidence>
<feature type="transmembrane region" description="Helical" evidence="8">
    <location>
        <begin position="303"/>
        <end position="323"/>
    </location>
</feature>
<dbReference type="GO" id="GO:0005886">
    <property type="term" value="C:plasma membrane"/>
    <property type="evidence" value="ECO:0007669"/>
    <property type="project" value="TreeGrafter"/>
</dbReference>
<evidence type="ECO:0000256" key="6">
    <source>
        <dbReference type="ARBA" id="ARBA00023136"/>
    </source>
</evidence>
<keyword evidence="5 8" id="KW-1133">Transmembrane helix</keyword>
<protein>
    <recommendedName>
        <fullName evidence="9">Ammonium transporter AmtB-like domain-containing protein</fullName>
    </recommendedName>
</protein>
<dbReference type="Proteomes" id="UP000688137">
    <property type="component" value="Unassembled WGS sequence"/>
</dbReference>
<keyword evidence="6 8" id="KW-0472">Membrane</keyword>
<dbReference type="GO" id="GO:0097272">
    <property type="term" value="P:ammonium homeostasis"/>
    <property type="evidence" value="ECO:0007669"/>
    <property type="project" value="TreeGrafter"/>
</dbReference>
<dbReference type="GO" id="GO:0008519">
    <property type="term" value="F:ammonium channel activity"/>
    <property type="evidence" value="ECO:0007669"/>
    <property type="project" value="InterPro"/>
</dbReference>